<comment type="caution">
    <text evidence="3">The sequence shown here is derived from an EMBL/GenBank/DDBJ whole genome shotgun (WGS) entry which is preliminary data.</text>
</comment>
<evidence type="ECO:0000259" key="2">
    <source>
        <dbReference type="Pfam" id="PF20253"/>
    </source>
</evidence>
<reference evidence="3 4" key="1">
    <citation type="submission" date="2019-06" db="EMBL/GenBank/DDBJ databases">
        <title>Genome Sequence of the Brown Rot Fungal Pathogen Monilinia fructicola.</title>
        <authorList>
            <person name="De Miccolis Angelini R.M."/>
            <person name="Landi L."/>
            <person name="Abate D."/>
            <person name="Pollastro S."/>
            <person name="Romanazzi G."/>
            <person name="Faretra F."/>
        </authorList>
    </citation>
    <scope>NUCLEOTIDE SEQUENCE [LARGE SCALE GENOMIC DNA]</scope>
    <source>
        <strain evidence="3 4">Mfrc123</strain>
    </source>
</reference>
<dbReference type="Pfam" id="PF20253">
    <property type="entry name" value="DUF6604"/>
    <property type="match status" value="1"/>
</dbReference>
<feature type="compositionally biased region" description="Basic residues" evidence="1">
    <location>
        <begin position="98"/>
        <end position="110"/>
    </location>
</feature>
<dbReference type="VEuPathDB" id="FungiDB:MFRU_022g00380"/>
<feature type="domain" description="DUF6604" evidence="2">
    <location>
        <begin position="11"/>
        <end position="326"/>
    </location>
</feature>
<dbReference type="AlphaFoldDB" id="A0A5M9J9S9"/>
<evidence type="ECO:0000256" key="1">
    <source>
        <dbReference type="SAM" id="MobiDB-lite"/>
    </source>
</evidence>
<gene>
    <name evidence="3" type="ORF">EYC84_009793</name>
</gene>
<feature type="compositionally biased region" description="Polar residues" evidence="1">
    <location>
        <begin position="86"/>
        <end position="97"/>
    </location>
</feature>
<evidence type="ECO:0000313" key="4">
    <source>
        <dbReference type="Proteomes" id="UP000322873"/>
    </source>
</evidence>
<dbReference type="Proteomes" id="UP000322873">
    <property type="component" value="Unassembled WGS sequence"/>
</dbReference>
<proteinExistence type="predicted"/>
<feature type="compositionally biased region" description="Low complexity" evidence="1">
    <location>
        <begin position="72"/>
        <end position="85"/>
    </location>
</feature>
<dbReference type="PANTHER" id="PTHR38795">
    <property type="entry name" value="DUF6604 DOMAIN-CONTAINING PROTEIN"/>
    <property type="match status" value="1"/>
</dbReference>
<dbReference type="EMBL" id="VICG01000013">
    <property type="protein sequence ID" value="KAA8565991.1"/>
    <property type="molecule type" value="Genomic_DNA"/>
</dbReference>
<keyword evidence="4" id="KW-1185">Reference proteome</keyword>
<name>A0A5M9J9S9_MONFR</name>
<accession>A0A5M9J9S9</accession>
<sequence length="1075" mass="120727">MLPEGLSSSYKRYKDDTNIFSTWLGQTAVKCGYKPDPSARRVFSNASATSESSSYSTSSSSSIFSATSATSTTSTSTSISNTSNTPKSVNPSTTSNRLKGKARKNAKKAKVSTSTQVLEMTVVIMSTRDLVDQAKLIAEQKKTAVIFPSVIHRVAERAIHARKRFLKWFQKAQSEEEEVNASHEHFIGVLETILDILTPCYESNKKKHGKAGTGPKVKGNPDIPSNIFEMLDVDDIADEDLNTPELKPRRAKAVPKSTSLETYELDTDPEVDVPFIAFCFFEDLHRIQEFLKETWKSHATGDLDIGTAYLLTNYAVSIVEQEENRILKSLPAHHVHAYSSMLRIVDNMYFPTMNHFHAPKEAKDRADLDDFLYYPVYQIINKTMHALQDCDPIKFPPIVPPLSLSVFSKAIEGQSNIDSIQEDDIKLTQFLLELAIHEKFQSYGGFKTPPNESEDIITHSLRLFINSKDPGKVMPTWLVFGAALLLDIWRTLGDKVEESYEKLLLKSSMVKGKTRYTSPGTMEYDCTRQDFIEIWQEVHNFIQHNPVPCMKQTWLSTICDKETDDTAEALAWNIYSMQQNAVNDGLSRLDVHLRASPKLPKDYRLCAAEIEIMEVVKSKNLSTKWIRHSTDPAFFLRQNPLCTALRTLELNLSLERAGLEFVLSNGTSFSIAHIYNAGKQMKYIKKGWVGLDKFIDANLHDIFTGGRPKTAHEFYTRALLGMGYSSTNLVQHRRRQGQIEWRDVNEKWKQPDVSKLLEQALSPEGDMNCGGDTIARSMFRLRALALASQKLSESQAKKSSVHHRTPIQILGELRDFLPDLMENMNVDYIGVTRKCDILMAKLHLILSKHGLFVPVMPHLGSENFQLMINIMGHNVQNLRPDILKIASSEIARYIDDGDADWAEEVKPFAVPSSLARVSAMTLSEASDEFNYCQIPYALIHSAGKCTSSTQKEKRPPWTKLPKRLDSGTSTGSGGGSGRILGGVSMMFASQQEVAHSLEPGMSAGGLVLGGNSIMLKQGTQSRFRQATELLSRRPFPSSQHLLDLIVVTSLSIIQGRRRILLLRFFKIYRTILKSN</sequence>
<feature type="region of interest" description="Disordered" evidence="1">
    <location>
        <begin position="72"/>
        <end position="110"/>
    </location>
</feature>
<protein>
    <recommendedName>
        <fullName evidence="2">DUF6604 domain-containing protein</fullName>
    </recommendedName>
</protein>
<evidence type="ECO:0000313" key="3">
    <source>
        <dbReference type="EMBL" id="KAA8565991.1"/>
    </source>
</evidence>
<feature type="region of interest" description="Disordered" evidence="1">
    <location>
        <begin position="945"/>
        <end position="976"/>
    </location>
</feature>
<dbReference type="InterPro" id="IPR046539">
    <property type="entry name" value="DUF6604"/>
</dbReference>
<organism evidence="3 4">
    <name type="scientific">Monilinia fructicola</name>
    <name type="common">Brown rot fungus</name>
    <name type="synonym">Ciboria fructicola</name>
    <dbReference type="NCBI Taxonomy" id="38448"/>
    <lineage>
        <taxon>Eukaryota</taxon>
        <taxon>Fungi</taxon>
        <taxon>Dikarya</taxon>
        <taxon>Ascomycota</taxon>
        <taxon>Pezizomycotina</taxon>
        <taxon>Leotiomycetes</taxon>
        <taxon>Helotiales</taxon>
        <taxon>Sclerotiniaceae</taxon>
        <taxon>Monilinia</taxon>
    </lineage>
</organism>
<dbReference type="PANTHER" id="PTHR38795:SF1">
    <property type="entry name" value="DUF6604 DOMAIN-CONTAINING PROTEIN"/>
    <property type="match status" value="1"/>
</dbReference>